<feature type="transmembrane region" description="Helical" evidence="5">
    <location>
        <begin position="83"/>
        <end position="106"/>
    </location>
</feature>
<organism evidence="6 7">
    <name type="scientific">Colletotrichum lupini</name>
    <dbReference type="NCBI Taxonomy" id="145971"/>
    <lineage>
        <taxon>Eukaryota</taxon>
        <taxon>Fungi</taxon>
        <taxon>Dikarya</taxon>
        <taxon>Ascomycota</taxon>
        <taxon>Pezizomycotina</taxon>
        <taxon>Sordariomycetes</taxon>
        <taxon>Hypocreomycetidae</taxon>
        <taxon>Glomerellales</taxon>
        <taxon>Glomerellaceae</taxon>
        <taxon>Colletotrichum</taxon>
        <taxon>Colletotrichum acutatum species complex</taxon>
    </lineage>
</organism>
<dbReference type="InterPro" id="IPR013126">
    <property type="entry name" value="Hsp_70_fam"/>
</dbReference>
<dbReference type="InterPro" id="IPR029047">
    <property type="entry name" value="HSP70_peptide-bd_sf"/>
</dbReference>
<accession>A0A9Q8WHB4</accession>
<dbReference type="InterPro" id="IPR043129">
    <property type="entry name" value="ATPase_NBD"/>
</dbReference>
<dbReference type="Proteomes" id="UP000830671">
    <property type="component" value="Chromosome 4"/>
</dbReference>
<dbReference type="RefSeq" id="XP_049145282.1">
    <property type="nucleotide sequence ID" value="XM_049288138.1"/>
</dbReference>
<keyword evidence="7" id="KW-1185">Reference proteome</keyword>
<comment type="similarity">
    <text evidence="1 4">Belongs to the heat shock protein 70 family.</text>
</comment>
<dbReference type="SUPFAM" id="SSF100920">
    <property type="entry name" value="Heat shock protein 70kD (HSP70), peptide-binding domain"/>
    <property type="match status" value="1"/>
</dbReference>
<keyword evidence="5" id="KW-0812">Transmembrane</keyword>
<dbReference type="AlphaFoldDB" id="A0A9Q8WHB4"/>
<evidence type="ECO:0000256" key="5">
    <source>
        <dbReference type="SAM" id="Phobius"/>
    </source>
</evidence>
<dbReference type="Gene3D" id="3.30.420.40">
    <property type="match status" value="2"/>
</dbReference>
<evidence type="ECO:0000256" key="2">
    <source>
        <dbReference type="ARBA" id="ARBA00022741"/>
    </source>
</evidence>
<dbReference type="FunFam" id="3.30.420.40:FF:000028">
    <property type="entry name" value="heat shock 70 kDa protein-like"/>
    <property type="match status" value="1"/>
</dbReference>
<dbReference type="GO" id="GO:0140662">
    <property type="term" value="F:ATP-dependent protein folding chaperone"/>
    <property type="evidence" value="ECO:0007669"/>
    <property type="project" value="InterPro"/>
</dbReference>
<dbReference type="PANTHER" id="PTHR19375">
    <property type="entry name" value="HEAT SHOCK PROTEIN 70KDA"/>
    <property type="match status" value="1"/>
</dbReference>
<evidence type="ECO:0000256" key="1">
    <source>
        <dbReference type="ARBA" id="ARBA00007381"/>
    </source>
</evidence>
<keyword evidence="5" id="KW-0472">Membrane</keyword>
<evidence type="ECO:0000313" key="7">
    <source>
        <dbReference type="Proteomes" id="UP000830671"/>
    </source>
</evidence>
<dbReference type="KEGG" id="clup:CLUP02_09159"/>
<protein>
    <submittedName>
        <fullName evidence="6">PrBiP</fullName>
    </submittedName>
</protein>
<dbReference type="PRINTS" id="PR00301">
    <property type="entry name" value="HEATSHOCK70"/>
</dbReference>
<keyword evidence="2 4" id="KW-0547">Nucleotide-binding</keyword>
<evidence type="ECO:0000256" key="4">
    <source>
        <dbReference type="RuleBase" id="RU003322"/>
    </source>
</evidence>
<sequence>VSLACEVRSNWDASSTLSLSTKRRSLPKPRQPYFLYKKNRFSAACSVKAELASWLSYKKGQVTIASIAEGLTEMPPSSKRHRAIGFGLLGVLILSLSLACSGASAFEVNDWEDACKPGFMSISLGPSYASVGKIQRGARRIPLDGQSFTIMGSDELAHHAQSDPSLSSALFNSSVLICDAAEPEYFLHQVIKHPIPQVNSSNPHEVHIFKDSVIEALSALKQVAEAWTLGPIEQAVVTVPQYFTREERDAITEVGDSIGIEVLRIMNAPTAAAIGLGIDKLDDEFHFIVYDLGRETFEVSLFEVDAGVFEGLASVSDHQIGKEVGGLMYQKQLRGSSVFDATEMETLEKTLPLLGRVIERANLSNNDISKVLIVGGYTEPAQLRSMVKAFFGTGASAIFDYPGSLRLIPDTWDYDEVVTFGAAVFAENVCGHGRYDELVGTFEVNPRSVLLEIIGGEAHRVFQRYTILPSTRAMTFTTTVDGQTRIVVPVFQGELPDASKDDEVLVLRLDCIPLAPRGTQTIQVVLEADVDTADDAYRILLKASAHLVGGREQCSYSAFGVLHDFGAVDALTGEEIELEAAYVYGGVEPGRPGICINPQSGIDHHYVAAAE</sequence>
<evidence type="ECO:0000313" key="6">
    <source>
        <dbReference type="EMBL" id="UQC83663.1"/>
    </source>
</evidence>
<dbReference type="Gene3D" id="2.60.34.10">
    <property type="entry name" value="Substrate Binding Domain Of DNAk, Chain A, domain 1"/>
    <property type="match status" value="1"/>
</dbReference>
<reference evidence="6" key="1">
    <citation type="journal article" date="2021" name="Mol. Plant Microbe Interact.">
        <title>Complete Genome Sequence of the Plant-Pathogenic Fungus Colletotrichum lupini.</title>
        <authorList>
            <person name="Baroncelli R."/>
            <person name="Pensec F."/>
            <person name="Da Lio D."/>
            <person name="Boufleur T."/>
            <person name="Vicente I."/>
            <person name="Sarrocco S."/>
            <person name="Picot A."/>
            <person name="Baraldi E."/>
            <person name="Sukno S."/>
            <person name="Thon M."/>
            <person name="Le Floch G."/>
        </authorList>
    </citation>
    <scope>NUCLEOTIDE SEQUENCE</scope>
    <source>
        <strain evidence="6">IMI 504893</strain>
    </source>
</reference>
<dbReference type="EMBL" id="CP019476">
    <property type="protein sequence ID" value="UQC83663.1"/>
    <property type="molecule type" value="Genomic_DNA"/>
</dbReference>
<dbReference type="GO" id="GO:0005524">
    <property type="term" value="F:ATP binding"/>
    <property type="evidence" value="ECO:0007669"/>
    <property type="project" value="UniProtKB-KW"/>
</dbReference>
<proteinExistence type="inferred from homology"/>
<evidence type="ECO:0000256" key="3">
    <source>
        <dbReference type="ARBA" id="ARBA00022840"/>
    </source>
</evidence>
<keyword evidence="5" id="KW-1133">Transmembrane helix</keyword>
<dbReference type="GeneID" id="73343148"/>
<dbReference type="Pfam" id="PF00012">
    <property type="entry name" value="HSP70"/>
    <property type="match status" value="2"/>
</dbReference>
<keyword evidence="3 4" id="KW-0067">ATP-binding</keyword>
<dbReference type="SUPFAM" id="SSF53067">
    <property type="entry name" value="Actin-like ATPase domain"/>
    <property type="match status" value="2"/>
</dbReference>
<name>A0A9Q8WHB4_9PEZI</name>
<gene>
    <name evidence="6" type="ORF">CLUP02_09159</name>
</gene>
<feature type="non-terminal residue" evidence="6">
    <location>
        <position position="1"/>
    </location>
</feature>